<dbReference type="AlphaFoldDB" id="A0A0F9AEL7"/>
<dbReference type="PRINTS" id="PR01021">
    <property type="entry name" value="OMPADOMAIN"/>
</dbReference>
<dbReference type="PROSITE" id="PS51123">
    <property type="entry name" value="OMPA_2"/>
    <property type="match status" value="1"/>
</dbReference>
<dbReference type="InterPro" id="IPR006664">
    <property type="entry name" value="OMP_bac"/>
</dbReference>
<evidence type="ECO:0000256" key="1">
    <source>
        <dbReference type="ARBA" id="ARBA00004442"/>
    </source>
</evidence>
<evidence type="ECO:0000313" key="5">
    <source>
        <dbReference type="EMBL" id="KKK70661.1"/>
    </source>
</evidence>
<evidence type="ECO:0000256" key="3">
    <source>
        <dbReference type="ARBA" id="ARBA00023237"/>
    </source>
</evidence>
<sequence>QLFLWNLDKGLPHSYKENFDYVFIMSNGETVEYTGKANATLSVTQEPRVSLKNAEQIMDKLQDKIPSVEVTKTDQGIVINIGEIIFKFDSDELVEGATEDLANIVEVLKEFSDRNIRVIGHTDSRGPQDYNRSLSLRRAKKTVVELKKILPELYGRITYMGMGENKPIADNETEEGRKKNRRVEIIILDP</sequence>
<comment type="subcellular location">
    <subcellularLocation>
        <location evidence="1">Cell outer membrane</location>
    </subcellularLocation>
</comment>
<keyword evidence="2" id="KW-0472">Membrane</keyword>
<comment type="caution">
    <text evidence="5">The sequence shown here is derived from an EMBL/GenBank/DDBJ whole genome shotgun (WGS) entry which is preliminary data.</text>
</comment>
<dbReference type="SUPFAM" id="SSF103088">
    <property type="entry name" value="OmpA-like"/>
    <property type="match status" value="1"/>
</dbReference>
<dbReference type="InterPro" id="IPR006665">
    <property type="entry name" value="OmpA-like"/>
</dbReference>
<dbReference type="EMBL" id="LAZR01058086">
    <property type="protein sequence ID" value="KKK70661.1"/>
    <property type="molecule type" value="Genomic_DNA"/>
</dbReference>
<protein>
    <recommendedName>
        <fullName evidence="4">OmpA-like domain-containing protein</fullName>
    </recommendedName>
</protein>
<dbReference type="Pfam" id="PF00691">
    <property type="entry name" value="OmpA"/>
    <property type="match status" value="1"/>
</dbReference>
<feature type="domain" description="OmpA-like" evidence="4">
    <location>
        <begin position="73"/>
        <end position="190"/>
    </location>
</feature>
<name>A0A0F9AEL7_9ZZZZ</name>
<reference evidence="5" key="1">
    <citation type="journal article" date="2015" name="Nature">
        <title>Complex archaea that bridge the gap between prokaryotes and eukaryotes.</title>
        <authorList>
            <person name="Spang A."/>
            <person name="Saw J.H."/>
            <person name="Jorgensen S.L."/>
            <person name="Zaremba-Niedzwiedzka K."/>
            <person name="Martijn J."/>
            <person name="Lind A.E."/>
            <person name="van Eijk R."/>
            <person name="Schleper C."/>
            <person name="Guy L."/>
            <person name="Ettema T.J."/>
        </authorList>
    </citation>
    <scope>NUCLEOTIDE SEQUENCE</scope>
</reference>
<gene>
    <name evidence="5" type="ORF">LCGC14_2921740</name>
</gene>
<dbReference type="Gene3D" id="3.30.1330.60">
    <property type="entry name" value="OmpA-like domain"/>
    <property type="match status" value="1"/>
</dbReference>
<dbReference type="InterPro" id="IPR050330">
    <property type="entry name" value="Bact_OuterMem_StrucFunc"/>
</dbReference>
<proteinExistence type="predicted"/>
<keyword evidence="3" id="KW-0998">Cell outer membrane</keyword>
<dbReference type="GO" id="GO:0009279">
    <property type="term" value="C:cell outer membrane"/>
    <property type="evidence" value="ECO:0007669"/>
    <property type="project" value="UniProtKB-SubCell"/>
</dbReference>
<dbReference type="PANTHER" id="PTHR30329">
    <property type="entry name" value="STATOR ELEMENT OF FLAGELLAR MOTOR COMPLEX"/>
    <property type="match status" value="1"/>
</dbReference>
<dbReference type="InterPro" id="IPR036737">
    <property type="entry name" value="OmpA-like_sf"/>
</dbReference>
<evidence type="ECO:0000259" key="4">
    <source>
        <dbReference type="PROSITE" id="PS51123"/>
    </source>
</evidence>
<evidence type="ECO:0000256" key="2">
    <source>
        <dbReference type="ARBA" id="ARBA00023136"/>
    </source>
</evidence>
<dbReference type="PANTHER" id="PTHR30329:SF21">
    <property type="entry name" value="LIPOPROTEIN YIAD-RELATED"/>
    <property type="match status" value="1"/>
</dbReference>
<accession>A0A0F9AEL7</accession>
<feature type="non-terminal residue" evidence="5">
    <location>
        <position position="1"/>
    </location>
</feature>
<dbReference type="CDD" id="cd07185">
    <property type="entry name" value="OmpA_C-like"/>
    <property type="match status" value="1"/>
</dbReference>
<organism evidence="5">
    <name type="scientific">marine sediment metagenome</name>
    <dbReference type="NCBI Taxonomy" id="412755"/>
    <lineage>
        <taxon>unclassified sequences</taxon>
        <taxon>metagenomes</taxon>
        <taxon>ecological metagenomes</taxon>
    </lineage>
</organism>